<organism evidence="1 2">
    <name type="scientific">Sphingomonas naphthae</name>
    <dbReference type="NCBI Taxonomy" id="1813468"/>
    <lineage>
        <taxon>Bacteria</taxon>
        <taxon>Pseudomonadati</taxon>
        <taxon>Pseudomonadota</taxon>
        <taxon>Alphaproteobacteria</taxon>
        <taxon>Sphingomonadales</taxon>
        <taxon>Sphingomonadaceae</taxon>
        <taxon>Sphingomonas</taxon>
    </lineage>
</organism>
<dbReference type="Pfam" id="PF14014">
    <property type="entry name" value="DUF4230"/>
    <property type="match status" value="1"/>
</dbReference>
<proteinExistence type="predicted"/>
<dbReference type="Proteomes" id="UP001220395">
    <property type="component" value="Chromosome"/>
</dbReference>
<keyword evidence="2" id="KW-1185">Reference proteome</keyword>
<accession>A0ABY7TNI0</accession>
<evidence type="ECO:0000313" key="2">
    <source>
        <dbReference type="Proteomes" id="UP001220395"/>
    </source>
</evidence>
<protein>
    <submittedName>
        <fullName evidence="1">DUF4230 domain-containing protein</fullName>
    </submittedName>
</protein>
<name>A0ABY7TNI0_9SPHN</name>
<gene>
    <name evidence="1" type="ORF">PQ455_06090</name>
</gene>
<evidence type="ECO:0000313" key="1">
    <source>
        <dbReference type="EMBL" id="WCT74791.1"/>
    </source>
</evidence>
<dbReference type="EMBL" id="CP117411">
    <property type="protein sequence ID" value="WCT74791.1"/>
    <property type="molecule type" value="Genomic_DNA"/>
</dbReference>
<reference evidence="1 2" key="1">
    <citation type="submission" date="2023-02" db="EMBL/GenBank/DDBJ databases">
        <title>Genome sequence of Sphingomonas naphthae.</title>
        <authorList>
            <person name="Kim S."/>
            <person name="Heo J."/>
            <person name="Kwon S.-W."/>
        </authorList>
    </citation>
    <scope>NUCLEOTIDE SEQUENCE [LARGE SCALE GENOMIC DNA]</scope>
    <source>
        <strain evidence="1 2">KACC 18716</strain>
    </source>
</reference>
<dbReference type="InterPro" id="IPR025324">
    <property type="entry name" value="DUF4230"/>
</dbReference>
<sequence length="225" mass="24021">MIRPAARWAAGVLAALLLIALAAWIAIGVVRKAAAPDPTVIATASLESMREQNRLVPFQARYVAVVTATQRRFGLSAEKTLILPGTVRYELDLAAIRPRDVAWDAGSRTLSVSLPDIQLSGPAVDLGGMKEYGGGGLLTRFTDASTVLTDAARKAGQAELLNQARAPVPMRLAREAARRAVVQNFAMPLRAAGLDATVRVRFASEADFEPMDRSAEPGEVYRNGA</sequence>
<dbReference type="RefSeq" id="WP_273690135.1">
    <property type="nucleotide sequence ID" value="NZ_CP117411.1"/>
</dbReference>